<reference evidence="5" key="1">
    <citation type="submission" date="2023-07" db="EMBL/GenBank/DDBJ databases">
        <title>A chromosome-level genome assembly of Lolium multiflorum.</title>
        <authorList>
            <person name="Chen Y."/>
            <person name="Copetti D."/>
            <person name="Kolliker R."/>
            <person name="Studer B."/>
        </authorList>
    </citation>
    <scope>NUCLEOTIDE SEQUENCE</scope>
    <source>
        <strain evidence="5">02402/16</strain>
        <tissue evidence="5">Leaf</tissue>
    </source>
</reference>
<dbReference type="EMBL" id="JAUUTY010000002">
    <property type="protein sequence ID" value="KAK1679469.1"/>
    <property type="molecule type" value="Genomic_DNA"/>
</dbReference>
<accession>A0AAD8TCV0</accession>
<evidence type="ECO:0000256" key="1">
    <source>
        <dbReference type="ARBA" id="ARBA00023015"/>
    </source>
</evidence>
<name>A0AAD8TCV0_LOLMU</name>
<feature type="region of interest" description="Disordered" evidence="4">
    <location>
        <begin position="227"/>
        <end position="249"/>
    </location>
</feature>
<evidence type="ECO:0000256" key="3">
    <source>
        <dbReference type="PROSITE-ProRule" id="PRU01191"/>
    </source>
</evidence>
<dbReference type="PROSITE" id="PS50985">
    <property type="entry name" value="GRAS"/>
    <property type="match status" value="1"/>
</dbReference>
<dbReference type="AlphaFoldDB" id="A0AAD8TCV0"/>
<evidence type="ECO:0000313" key="5">
    <source>
        <dbReference type="EMBL" id="KAK1679469.1"/>
    </source>
</evidence>
<keyword evidence="6" id="KW-1185">Reference proteome</keyword>
<proteinExistence type="inferred from homology"/>
<comment type="similarity">
    <text evidence="3">Belongs to the GRAS family.</text>
</comment>
<keyword evidence="1" id="KW-0805">Transcription regulation</keyword>
<dbReference type="InterPro" id="IPR005202">
    <property type="entry name" value="TF_GRAS"/>
</dbReference>
<evidence type="ECO:0000313" key="6">
    <source>
        <dbReference type="Proteomes" id="UP001231189"/>
    </source>
</evidence>
<keyword evidence="2" id="KW-0804">Transcription</keyword>
<evidence type="ECO:0000256" key="4">
    <source>
        <dbReference type="SAM" id="MobiDB-lite"/>
    </source>
</evidence>
<sequence>MARPLDTTECRFRHIRDYRFSWQPFTISGGFARLCGAARVTPRSWPTALHALLLHFDVVGPGAAQIPGSLPYGAVSAAWPHAEHFFSDVFGASAADAVFSDLAASADFDSDGWMESLIGEAPVFQDSDLDRLIFTTLPAPVPPPAEAIAAAQAENARASLPPVASATQAASSSSSTSDDSCSAPILQSLLACSRAAAANPGLAAADLAKVRAAATDSGDPAERVAFYFSAASPRRPPRRRRTHGSPPTS</sequence>
<dbReference type="Proteomes" id="UP001231189">
    <property type="component" value="Unassembled WGS sequence"/>
</dbReference>
<comment type="caution">
    <text evidence="3">Lacks conserved residue(s) required for the propagation of feature annotation.</text>
</comment>
<gene>
    <name evidence="5" type="ORF">QYE76_040317</name>
</gene>
<evidence type="ECO:0000256" key="2">
    <source>
        <dbReference type="ARBA" id="ARBA00023163"/>
    </source>
</evidence>
<protein>
    <submittedName>
        <fullName evidence="5">Uncharacterized protein</fullName>
    </submittedName>
</protein>
<comment type="caution">
    <text evidence="5">The sequence shown here is derived from an EMBL/GenBank/DDBJ whole genome shotgun (WGS) entry which is preliminary data.</text>
</comment>
<organism evidence="5 6">
    <name type="scientific">Lolium multiflorum</name>
    <name type="common">Italian ryegrass</name>
    <name type="synonym">Lolium perenne subsp. multiflorum</name>
    <dbReference type="NCBI Taxonomy" id="4521"/>
    <lineage>
        <taxon>Eukaryota</taxon>
        <taxon>Viridiplantae</taxon>
        <taxon>Streptophyta</taxon>
        <taxon>Embryophyta</taxon>
        <taxon>Tracheophyta</taxon>
        <taxon>Spermatophyta</taxon>
        <taxon>Magnoliopsida</taxon>
        <taxon>Liliopsida</taxon>
        <taxon>Poales</taxon>
        <taxon>Poaceae</taxon>
        <taxon>BOP clade</taxon>
        <taxon>Pooideae</taxon>
        <taxon>Poodae</taxon>
        <taxon>Poeae</taxon>
        <taxon>Poeae Chloroplast Group 2 (Poeae type)</taxon>
        <taxon>Loliodinae</taxon>
        <taxon>Loliinae</taxon>
        <taxon>Lolium</taxon>
    </lineage>
</organism>